<comment type="caution">
    <text evidence="2">The sequence shown here is derived from an EMBL/GenBank/DDBJ whole genome shotgun (WGS) entry which is preliminary data.</text>
</comment>
<evidence type="ECO:0000256" key="1">
    <source>
        <dbReference type="SAM" id="MobiDB-lite"/>
    </source>
</evidence>
<dbReference type="EMBL" id="CAKXAJ010024904">
    <property type="protein sequence ID" value="CAH2232552.1"/>
    <property type="molecule type" value="Genomic_DNA"/>
</dbReference>
<accession>A0A8S4R975</accession>
<evidence type="ECO:0000313" key="3">
    <source>
        <dbReference type="Proteomes" id="UP000838756"/>
    </source>
</evidence>
<dbReference type="Proteomes" id="UP000838756">
    <property type="component" value="Unassembled WGS sequence"/>
</dbReference>
<reference evidence="2" key="1">
    <citation type="submission" date="2022-03" db="EMBL/GenBank/DDBJ databases">
        <authorList>
            <person name="Lindestad O."/>
        </authorList>
    </citation>
    <scope>NUCLEOTIDE SEQUENCE</scope>
</reference>
<feature type="region of interest" description="Disordered" evidence="1">
    <location>
        <begin position="72"/>
        <end position="140"/>
    </location>
</feature>
<keyword evidence="3" id="KW-1185">Reference proteome</keyword>
<gene>
    <name evidence="2" type="primary">jg22651</name>
    <name evidence="2" type="ORF">PAEG_LOCUS10784</name>
</gene>
<feature type="compositionally biased region" description="Basic residues" evidence="1">
    <location>
        <begin position="115"/>
        <end position="124"/>
    </location>
</feature>
<dbReference type="AlphaFoldDB" id="A0A8S4R975"/>
<feature type="compositionally biased region" description="Pro residues" evidence="1">
    <location>
        <begin position="130"/>
        <end position="140"/>
    </location>
</feature>
<proteinExistence type="predicted"/>
<evidence type="ECO:0000313" key="2">
    <source>
        <dbReference type="EMBL" id="CAH2232552.1"/>
    </source>
</evidence>
<protein>
    <submittedName>
        <fullName evidence="2">Jg22651 protein</fullName>
    </submittedName>
</protein>
<sequence>MASQATLPKGHAKKTSCKLLLCVHTPEAKKIKKSYRTITAAGAVAGVENHSVYIVVQVGGGFVELIQFRTVPRGSERERQRRGGTGARDGIAAAGVGRDWRVPYPASATTLGGRRVGRARRTAGRRRDAAPPPRTPTTPD</sequence>
<organism evidence="2 3">
    <name type="scientific">Pararge aegeria aegeria</name>
    <dbReference type="NCBI Taxonomy" id="348720"/>
    <lineage>
        <taxon>Eukaryota</taxon>
        <taxon>Metazoa</taxon>
        <taxon>Ecdysozoa</taxon>
        <taxon>Arthropoda</taxon>
        <taxon>Hexapoda</taxon>
        <taxon>Insecta</taxon>
        <taxon>Pterygota</taxon>
        <taxon>Neoptera</taxon>
        <taxon>Endopterygota</taxon>
        <taxon>Lepidoptera</taxon>
        <taxon>Glossata</taxon>
        <taxon>Ditrysia</taxon>
        <taxon>Papilionoidea</taxon>
        <taxon>Nymphalidae</taxon>
        <taxon>Satyrinae</taxon>
        <taxon>Satyrini</taxon>
        <taxon>Parargina</taxon>
        <taxon>Pararge</taxon>
    </lineage>
</organism>
<name>A0A8S4R975_9NEOP</name>